<feature type="compositionally biased region" description="Low complexity" evidence="1">
    <location>
        <begin position="236"/>
        <end position="249"/>
    </location>
</feature>
<feature type="region of interest" description="Disordered" evidence="1">
    <location>
        <begin position="204"/>
        <end position="249"/>
    </location>
</feature>
<dbReference type="GeneID" id="87957952"/>
<feature type="domain" description="FAD dependent oxidoreductase" evidence="2">
    <location>
        <begin position="16"/>
        <end position="199"/>
    </location>
</feature>
<keyword evidence="4" id="KW-1185">Reference proteome</keyword>
<accession>A0ABZ1D7A0</accession>
<dbReference type="EMBL" id="CP141888">
    <property type="protein sequence ID" value="WRT68841.1"/>
    <property type="molecule type" value="Genomic_DNA"/>
</dbReference>
<dbReference type="Pfam" id="PF01266">
    <property type="entry name" value="DAO"/>
    <property type="match status" value="1"/>
</dbReference>
<dbReference type="Proteomes" id="UP001329825">
    <property type="component" value="Chromosome 8"/>
</dbReference>
<dbReference type="Gene3D" id="3.50.50.60">
    <property type="entry name" value="FAD/NAD(P)-binding domain"/>
    <property type="match status" value="2"/>
</dbReference>
<dbReference type="PANTHER" id="PTHR13847:SF150">
    <property type="entry name" value="OXIDOREDUCTASE TDA3-RELATED"/>
    <property type="match status" value="1"/>
</dbReference>
<reference evidence="3 4" key="1">
    <citation type="submission" date="2024-01" db="EMBL/GenBank/DDBJ databases">
        <title>Comparative genomics of Cryptococcus and Kwoniella reveals pathogenesis evolution and contrasting modes of karyotype evolution via chromosome fusion or intercentromeric recombination.</title>
        <authorList>
            <person name="Coelho M.A."/>
            <person name="David-Palma M."/>
            <person name="Shea T."/>
            <person name="Bowers K."/>
            <person name="McGinley-Smith S."/>
            <person name="Mohammad A.W."/>
            <person name="Gnirke A."/>
            <person name="Yurkov A.M."/>
            <person name="Nowrousian M."/>
            <person name="Sun S."/>
            <person name="Cuomo C.A."/>
            <person name="Heitman J."/>
        </authorList>
    </citation>
    <scope>NUCLEOTIDE SEQUENCE [LARGE SCALE GENOMIC DNA]</scope>
    <source>
        <strain evidence="3">CBS 11374</strain>
    </source>
</reference>
<organism evidence="3 4">
    <name type="scientific">Kwoniella shivajii</name>
    <dbReference type="NCBI Taxonomy" id="564305"/>
    <lineage>
        <taxon>Eukaryota</taxon>
        <taxon>Fungi</taxon>
        <taxon>Dikarya</taxon>
        <taxon>Basidiomycota</taxon>
        <taxon>Agaricomycotina</taxon>
        <taxon>Tremellomycetes</taxon>
        <taxon>Tremellales</taxon>
        <taxon>Cryptococcaceae</taxon>
        <taxon>Kwoniella</taxon>
    </lineage>
</organism>
<name>A0ABZ1D7A0_9TREE</name>
<dbReference type="InterPro" id="IPR036188">
    <property type="entry name" value="FAD/NAD-bd_sf"/>
</dbReference>
<feature type="region of interest" description="Disordered" evidence="1">
    <location>
        <begin position="127"/>
        <end position="170"/>
    </location>
</feature>
<protein>
    <recommendedName>
        <fullName evidence="2">FAD dependent oxidoreductase domain-containing protein</fullName>
    </recommendedName>
</protein>
<evidence type="ECO:0000259" key="2">
    <source>
        <dbReference type="Pfam" id="PF01266"/>
    </source>
</evidence>
<evidence type="ECO:0000256" key="1">
    <source>
        <dbReference type="SAM" id="MobiDB-lite"/>
    </source>
</evidence>
<evidence type="ECO:0000313" key="3">
    <source>
        <dbReference type="EMBL" id="WRT68841.1"/>
    </source>
</evidence>
<dbReference type="InterPro" id="IPR006076">
    <property type="entry name" value="FAD-dep_OxRdtase"/>
</dbReference>
<proteinExistence type="predicted"/>
<dbReference type="SUPFAM" id="SSF51905">
    <property type="entry name" value="FAD/NAD(P)-binding domain"/>
    <property type="match status" value="1"/>
</dbReference>
<dbReference type="RefSeq" id="XP_062793580.1">
    <property type="nucleotide sequence ID" value="XM_062937529.1"/>
</dbReference>
<sequence length="447" mass="47709">MSRSADPNSTPAKANIVIIGAGLIGVSTAYYLTRNQNIHPESSITLVEEVNVGTGSSGYSSGLLNKHEFGDGQEEEGESSNLNQELSNGGFQLHQQLSKEYQGDSNWGHREIDLYDVEIIDQTAKLNSNSTSPSSALSSSSSTSDPLSFLPTISSTSVRRKGDSSSTGYCQPSKLTRHLCGLFLSHPGATLLIAKAISITTSSGVGSDEKVTHDEAGKGTAFSSSSKADGNETDGSLTSSTNKTSTKRVTGVKVTRVVNGVEEIVNIPTDKLILSPGIKLSQLLKTILGGIETNIDVDVRKYERITIKPREKINPCCVVCGVLTDNNNNGQTRNERVDDREIEMIVKEDGNLIISRPSPSSSPSPSPLNRSEDLDLQSFISNLSPKFQPSNGALVLSQTEWSSPMTPNRRPLIQKIEEIDGIWIGVGGTTTQGPAIGKKLAFSVSGI</sequence>
<gene>
    <name evidence="3" type="ORF">IL334_005822</name>
</gene>
<feature type="region of interest" description="Disordered" evidence="1">
    <location>
        <begin position="62"/>
        <end position="86"/>
    </location>
</feature>
<feature type="compositionally biased region" description="Low complexity" evidence="1">
    <location>
        <begin position="128"/>
        <end position="152"/>
    </location>
</feature>
<dbReference type="PANTHER" id="PTHR13847">
    <property type="entry name" value="SARCOSINE DEHYDROGENASE-RELATED"/>
    <property type="match status" value="1"/>
</dbReference>
<dbReference type="Gene3D" id="3.30.9.10">
    <property type="entry name" value="D-Amino Acid Oxidase, subunit A, domain 2"/>
    <property type="match status" value="1"/>
</dbReference>
<evidence type="ECO:0000313" key="4">
    <source>
        <dbReference type="Proteomes" id="UP001329825"/>
    </source>
</evidence>
<feature type="compositionally biased region" description="Basic and acidic residues" evidence="1">
    <location>
        <begin position="207"/>
        <end position="217"/>
    </location>
</feature>